<dbReference type="Proteomes" id="UP000799438">
    <property type="component" value="Unassembled WGS sequence"/>
</dbReference>
<accession>A0A6A6BHC1</accession>
<dbReference type="EMBL" id="ML995483">
    <property type="protein sequence ID" value="KAF2142998.1"/>
    <property type="molecule type" value="Genomic_DNA"/>
</dbReference>
<keyword evidence="2" id="KW-1185">Reference proteome</keyword>
<dbReference type="RefSeq" id="XP_033398710.1">
    <property type="nucleotide sequence ID" value="XM_033542032.1"/>
</dbReference>
<dbReference type="SUPFAM" id="SSF48403">
    <property type="entry name" value="Ankyrin repeat"/>
    <property type="match status" value="1"/>
</dbReference>
<dbReference type="GeneID" id="54299529"/>
<sequence>MHMFDLPPEVFAAIMEQTAHTLKLRRTLRARLVCKTFDVGLTAAIFMTASIERFYRAGNPITIRGVCLIPVKWPVPLLCKRTREREQRSAVFCVIREVVRRIMAARQCQLQEREREEEKEEGEQQCLESICTHISAWDIYSSELIAEIIKPEKPYPSEADMARACVSAAAWLGSISLVEHFIAQAGPGFDIDAESMLLASPLWAATQQGHANMMQHLFALGAKPLRCSHTRRIQRAYLPSSRYNPRPAASASIPLVEACSAGRPCSTTGIRQTQSKFSLDIDGVEWTLWEIAEGGHLAAAEFLMPHQVNNA</sequence>
<dbReference type="AlphaFoldDB" id="A0A6A6BHC1"/>
<dbReference type="InterPro" id="IPR036770">
    <property type="entry name" value="Ankyrin_rpt-contain_sf"/>
</dbReference>
<gene>
    <name evidence="1" type="ORF">K452DRAFT_297510</name>
</gene>
<organism evidence="1 2">
    <name type="scientific">Aplosporella prunicola CBS 121167</name>
    <dbReference type="NCBI Taxonomy" id="1176127"/>
    <lineage>
        <taxon>Eukaryota</taxon>
        <taxon>Fungi</taxon>
        <taxon>Dikarya</taxon>
        <taxon>Ascomycota</taxon>
        <taxon>Pezizomycotina</taxon>
        <taxon>Dothideomycetes</taxon>
        <taxon>Dothideomycetes incertae sedis</taxon>
        <taxon>Botryosphaeriales</taxon>
        <taxon>Aplosporellaceae</taxon>
        <taxon>Aplosporella</taxon>
    </lineage>
</organism>
<name>A0A6A6BHC1_9PEZI</name>
<reference evidence="1" key="1">
    <citation type="journal article" date="2020" name="Stud. Mycol.">
        <title>101 Dothideomycetes genomes: a test case for predicting lifestyles and emergence of pathogens.</title>
        <authorList>
            <person name="Haridas S."/>
            <person name="Albert R."/>
            <person name="Binder M."/>
            <person name="Bloem J."/>
            <person name="Labutti K."/>
            <person name="Salamov A."/>
            <person name="Andreopoulos B."/>
            <person name="Baker S."/>
            <person name="Barry K."/>
            <person name="Bills G."/>
            <person name="Bluhm B."/>
            <person name="Cannon C."/>
            <person name="Castanera R."/>
            <person name="Culley D."/>
            <person name="Daum C."/>
            <person name="Ezra D."/>
            <person name="Gonzalez J."/>
            <person name="Henrissat B."/>
            <person name="Kuo A."/>
            <person name="Liang C."/>
            <person name="Lipzen A."/>
            <person name="Lutzoni F."/>
            <person name="Magnuson J."/>
            <person name="Mondo S."/>
            <person name="Nolan M."/>
            <person name="Ohm R."/>
            <person name="Pangilinan J."/>
            <person name="Park H.-J."/>
            <person name="Ramirez L."/>
            <person name="Alfaro M."/>
            <person name="Sun H."/>
            <person name="Tritt A."/>
            <person name="Yoshinaga Y."/>
            <person name="Zwiers L.-H."/>
            <person name="Turgeon B."/>
            <person name="Goodwin S."/>
            <person name="Spatafora J."/>
            <person name="Crous P."/>
            <person name="Grigoriev I."/>
        </authorList>
    </citation>
    <scope>NUCLEOTIDE SEQUENCE</scope>
    <source>
        <strain evidence="1">CBS 121167</strain>
    </source>
</reference>
<proteinExistence type="predicted"/>
<dbReference type="Gene3D" id="1.25.40.20">
    <property type="entry name" value="Ankyrin repeat-containing domain"/>
    <property type="match status" value="1"/>
</dbReference>
<evidence type="ECO:0000313" key="1">
    <source>
        <dbReference type="EMBL" id="KAF2142998.1"/>
    </source>
</evidence>
<evidence type="ECO:0000313" key="2">
    <source>
        <dbReference type="Proteomes" id="UP000799438"/>
    </source>
</evidence>
<protein>
    <submittedName>
        <fullName evidence="1">Uncharacterized protein</fullName>
    </submittedName>
</protein>